<dbReference type="OrthoDB" id="8138334at2"/>
<name>A0A5M6IZW6_9PROT</name>
<gene>
    <name evidence="9" type="ORF">F1189_05535</name>
</gene>
<evidence type="ECO:0000256" key="3">
    <source>
        <dbReference type="ARBA" id="ARBA00022475"/>
    </source>
</evidence>
<dbReference type="CDD" id="cd06261">
    <property type="entry name" value="TM_PBP2"/>
    <property type="match status" value="1"/>
</dbReference>
<dbReference type="Pfam" id="PF00528">
    <property type="entry name" value="BPD_transp_1"/>
    <property type="match status" value="1"/>
</dbReference>
<dbReference type="PANTHER" id="PTHR30151:SF38">
    <property type="entry name" value="ALIPHATIC SULFONATES TRANSPORT PERMEASE PROTEIN SSUC-RELATED"/>
    <property type="match status" value="1"/>
</dbReference>
<evidence type="ECO:0000256" key="4">
    <source>
        <dbReference type="ARBA" id="ARBA00022692"/>
    </source>
</evidence>
<dbReference type="EMBL" id="VWPK01000006">
    <property type="protein sequence ID" value="KAA5613519.1"/>
    <property type="molecule type" value="Genomic_DNA"/>
</dbReference>
<evidence type="ECO:0000256" key="6">
    <source>
        <dbReference type="ARBA" id="ARBA00023136"/>
    </source>
</evidence>
<keyword evidence="5 7" id="KW-1133">Transmembrane helix</keyword>
<sequence length="288" mass="29005">MSTACCWNCIRKRSAAGCPTTTSSSTFDPGTGRGPLIPARGVPGGGLLAPALGLGGFLLLWHLVHVDVGALVLPSPLAVARRVLALAVAPGTPEALARTAADALGGLAAGGLAGLLLGVASGALPPLGAALRPVVTVILGVPHIAWVVLALLWFGPQGLAPGVTVALACLPVLFAGGYHGARARDPDLTEMARVFALGPWQRATELALPQLLVHLAPAFATALGLAFKVAVMAEVLSGGAGVGGQVATARAYLETDLVLAWIVLVVVLLLALDAMLARLLAPGGRRRC</sequence>
<reference evidence="9 10" key="1">
    <citation type="submission" date="2019-09" db="EMBL/GenBank/DDBJ databases">
        <title>Genome sequence of Rhodovastum atsumiense, a diverse member of the Acetobacteraceae family of non-sulfur purple photosynthetic bacteria.</title>
        <authorList>
            <person name="Meyer T."/>
            <person name="Kyndt J."/>
        </authorList>
    </citation>
    <scope>NUCLEOTIDE SEQUENCE [LARGE SCALE GENOMIC DNA]</scope>
    <source>
        <strain evidence="9 10">DSM 21279</strain>
    </source>
</reference>
<comment type="subcellular location">
    <subcellularLocation>
        <location evidence="1 7">Cell membrane</location>
        <topology evidence="1 7">Multi-pass membrane protein</topology>
    </subcellularLocation>
</comment>
<feature type="transmembrane region" description="Helical" evidence="7">
    <location>
        <begin position="258"/>
        <end position="281"/>
    </location>
</feature>
<feature type="transmembrane region" description="Helical" evidence="7">
    <location>
        <begin position="42"/>
        <end position="64"/>
    </location>
</feature>
<keyword evidence="2 7" id="KW-0813">Transport</keyword>
<evidence type="ECO:0000256" key="7">
    <source>
        <dbReference type="RuleBase" id="RU363032"/>
    </source>
</evidence>
<evidence type="ECO:0000256" key="2">
    <source>
        <dbReference type="ARBA" id="ARBA00022448"/>
    </source>
</evidence>
<feature type="transmembrane region" description="Helical" evidence="7">
    <location>
        <begin position="211"/>
        <end position="231"/>
    </location>
</feature>
<dbReference type="SUPFAM" id="SSF161098">
    <property type="entry name" value="MetI-like"/>
    <property type="match status" value="1"/>
</dbReference>
<feature type="transmembrane region" description="Helical" evidence="7">
    <location>
        <begin position="160"/>
        <end position="181"/>
    </location>
</feature>
<keyword evidence="6 7" id="KW-0472">Membrane</keyword>
<evidence type="ECO:0000256" key="5">
    <source>
        <dbReference type="ARBA" id="ARBA00022989"/>
    </source>
</evidence>
<dbReference type="GO" id="GO:0005886">
    <property type="term" value="C:plasma membrane"/>
    <property type="evidence" value="ECO:0007669"/>
    <property type="project" value="UniProtKB-SubCell"/>
</dbReference>
<comment type="caution">
    <text evidence="9">The sequence shown here is derived from an EMBL/GenBank/DDBJ whole genome shotgun (WGS) entry which is preliminary data.</text>
</comment>
<keyword evidence="4 7" id="KW-0812">Transmembrane</keyword>
<feature type="transmembrane region" description="Helical" evidence="7">
    <location>
        <begin position="134"/>
        <end position="154"/>
    </location>
</feature>
<evidence type="ECO:0000259" key="8">
    <source>
        <dbReference type="PROSITE" id="PS50928"/>
    </source>
</evidence>
<dbReference type="InterPro" id="IPR035906">
    <property type="entry name" value="MetI-like_sf"/>
</dbReference>
<proteinExistence type="inferred from homology"/>
<dbReference type="InterPro" id="IPR000515">
    <property type="entry name" value="MetI-like"/>
</dbReference>
<dbReference type="GO" id="GO:0055085">
    <property type="term" value="P:transmembrane transport"/>
    <property type="evidence" value="ECO:0007669"/>
    <property type="project" value="InterPro"/>
</dbReference>
<organism evidence="9 10">
    <name type="scientific">Rhodovastum atsumiense</name>
    <dbReference type="NCBI Taxonomy" id="504468"/>
    <lineage>
        <taxon>Bacteria</taxon>
        <taxon>Pseudomonadati</taxon>
        <taxon>Pseudomonadota</taxon>
        <taxon>Alphaproteobacteria</taxon>
        <taxon>Acetobacterales</taxon>
        <taxon>Acetobacteraceae</taxon>
        <taxon>Rhodovastum</taxon>
    </lineage>
</organism>
<dbReference type="PROSITE" id="PS50928">
    <property type="entry name" value="ABC_TM1"/>
    <property type="match status" value="1"/>
</dbReference>
<dbReference type="Proteomes" id="UP000325255">
    <property type="component" value="Unassembled WGS sequence"/>
</dbReference>
<accession>A0A5M6IZW6</accession>
<evidence type="ECO:0000256" key="1">
    <source>
        <dbReference type="ARBA" id="ARBA00004651"/>
    </source>
</evidence>
<dbReference type="PANTHER" id="PTHR30151">
    <property type="entry name" value="ALKANE SULFONATE ABC TRANSPORTER-RELATED, MEMBRANE SUBUNIT"/>
    <property type="match status" value="1"/>
</dbReference>
<protein>
    <submittedName>
        <fullName evidence="9">ABC transporter permease subunit</fullName>
    </submittedName>
</protein>
<evidence type="ECO:0000313" key="10">
    <source>
        <dbReference type="Proteomes" id="UP000325255"/>
    </source>
</evidence>
<dbReference type="Gene3D" id="1.10.3720.10">
    <property type="entry name" value="MetI-like"/>
    <property type="match status" value="1"/>
</dbReference>
<comment type="similarity">
    <text evidence="7">Belongs to the binding-protein-dependent transport system permease family.</text>
</comment>
<evidence type="ECO:0000313" key="9">
    <source>
        <dbReference type="EMBL" id="KAA5613519.1"/>
    </source>
</evidence>
<keyword evidence="10" id="KW-1185">Reference proteome</keyword>
<feature type="domain" description="ABC transmembrane type-1" evidence="8">
    <location>
        <begin position="96"/>
        <end position="276"/>
    </location>
</feature>
<feature type="transmembrane region" description="Helical" evidence="7">
    <location>
        <begin position="103"/>
        <end position="127"/>
    </location>
</feature>
<keyword evidence="3" id="KW-1003">Cell membrane</keyword>
<dbReference type="AlphaFoldDB" id="A0A5M6IZW6"/>